<dbReference type="NCBIfam" id="TIGR00254">
    <property type="entry name" value="GGDEF"/>
    <property type="match status" value="1"/>
</dbReference>
<reference evidence="3" key="1">
    <citation type="submission" date="2019-08" db="EMBL/GenBank/DDBJ databases">
        <authorList>
            <person name="Kucharzyk K."/>
            <person name="Murdoch R.W."/>
            <person name="Higgins S."/>
            <person name="Loffler F."/>
        </authorList>
    </citation>
    <scope>NUCLEOTIDE SEQUENCE</scope>
</reference>
<dbReference type="SUPFAM" id="SSF55073">
    <property type="entry name" value="Nucleotide cyclase"/>
    <property type="match status" value="1"/>
</dbReference>
<dbReference type="PROSITE" id="PS50887">
    <property type="entry name" value="GGDEF"/>
    <property type="match status" value="1"/>
</dbReference>
<dbReference type="AlphaFoldDB" id="A0A644W9G7"/>
<evidence type="ECO:0000256" key="1">
    <source>
        <dbReference type="SAM" id="Coils"/>
    </source>
</evidence>
<accession>A0A644W9G7</accession>
<sequence>MDKDRTIMLLEERVSFLSLERQAALRAFETALDLNAFTASLTGLDSLQEIFRETASKLRSMERFGPLAFFLAGEEDGALYPAFSDPPGEEKILERELVPLIEDRTVAWTLRRKRPILVSRSDGQGKLFLHSLSSPSKILGLFLAVLGNNAEDTNYEPSFPDFLSIVLTTAAGLADNLLLRARIDELNMNLQEKVHHLEISKEELSIYRDNLEREVEIRTRELETANEELRKEIEERRRMEAEVRYRAYHDALTGLANRDLFSTRLQETLDRNEPVAVLFMDLDGFKGVNDTLGHDVGDRLLQKIARRLTLEVREGDTVARMGGDEFTIVVPSPPSRESVAGLAERILRRVAKKTLLQGKEISVTASIGISLFPDDGTTVQDLMKHADVAMYTAKDQGKNRFAFRDRLP</sequence>
<dbReference type="InterPro" id="IPR029787">
    <property type="entry name" value="Nucleotide_cyclase"/>
</dbReference>
<feature type="coiled-coil region" evidence="1">
    <location>
        <begin position="208"/>
        <end position="242"/>
    </location>
</feature>
<dbReference type="Pfam" id="PF00990">
    <property type="entry name" value="GGDEF"/>
    <property type="match status" value="1"/>
</dbReference>
<keyword evidence="1" id="KW-0175">Coiled coil</keyword>
<comment type="caution">
    <text evidence="3">The sequence shown here is derived from an EMBL/GenBank/DDBJ whole genome shotgun (WGS) entry which is preliminary data.</text>
</comment>
<dbReference type="Gene3D" id="3.30.70.270">
    <property type="match status" value="1"/>
</dbReference>
<dbReference type="InterPro" id="IPR000160">
    <property type="entry name" value="GGDEF_dom"/>
</dbReference>
<dbReference type="PANTHER" id="PTHR46663:SF2">
    <property type="entry name" value="GGDEF DOMAIN-CONTAINING PROTEIN"/>
    <property type="match status" value="1"/>
</dbReference>
<dbReference type="EMBL" id="VSSQ01000716">
    <property type="protein sequence ID" value="MPM00229.1"/>
    <property type="molecule type" value="Genomic_DNA"/>
</dbReference>
<dbReference type="CDD" id="cd01949">
    <property type="entry name" value="GGDEF"/>
    <property type="match status" value="1"/>
</dbReference>
<dbReference type="InterPro" id="IPR052163">
    <property type="entry name" value="DGC-Regulatory_Protein"/>
</dbReference>
<dbReference type="InterPro" id="IPR043128">
    <property type="entry name" value="Rev_trsase/Diguanyl_cyclase"/>
</dbReference>
<dbReference type="FunFam" id="3.30.70.270:FF:000001">
    <property type="entry name" value="Diguanylate cyclase domain protein"/>
    <property type="match status" value="1"/>
</dbReference>
<feature type="domain" description="GGDEF" evidence="2">
    <location>
        <begin position="273"/>
        <end position="406"/>
    </location>
</feature>
<organism evidence="3">
    <name type="scientific">bioreactor metagenome</name>
    <dbReference type="NCBI Taxonomy" id="1076179"/>
    <lineage>
        <taxon>unclassified sequences</taxon>
        <taxon>metagenomes</taxon>
        <taxon>ecological metagenomes</taxon>
    </lineage>
</organism>
<protein>
    <recommendedName>
        <fullName evidence="2">GGDEF domain-containing protein</fullName>
    </recommendedName>
</protein>
<dbReference type="SMART" id="SM00267">
    <property type="entry name" value="GGDEF"/>
    <property type="match status" value="1"/>
</dbReference>
<dbReference type="PANTHER" id="PTHR46663">
    <property type="entry name" value="DIGUANYLATE CYCLASE DGCT-RELATED"/>
    <property type="match status" value="1"/>
</dbReference>
<evidence type="ECO:0000259" key="2">
    <source>
        <dbReference type="PROSITE" id="PS50887"/>
    </source>
</evidence>
<evidence type="ECO:0000313" key="3">
    <source>
        <dbReference type="EMBL" id="MPM00229.1"/>
    </source>
</evidence>
<proteinExistence type="predicted"/>
<name>A0A644W9G7_9ZZZZ</name>
<gene>
    <name evidence="3" type="ORF">SDC9_46452</name>
</gene>